<dbReference type="Pfam" id="PF00370">
    <property type="entry name" value="FGGY_N"/>
    <property type="match status" value="1"/>
</dbReference>
<evidence type="ECO:0000259" key="6">
    <source>
        <dbReference type="Pfam" id="PF02782"/>
    </source>
</evidence>
<evidence type="ECO:0000313" key="8">
    <source>
        <dbReference type="Proteomes" id="UP000198307"/>
    </source>
</evidence>
<gene>
    <name evidence="7" type="ORF">SAMN05444959_11316</name>
</gene>
<evidence type="ECO:0000256" key="4">
    <source>
        <dbReference type="RuleBase" id="RU003733"/>
    </source>
</evidence>
<dbReference type="PANTHER" id="PTHR43095:SF3">
    <property type="entry name" value="L-XYLULOSE_3-KETO-L-GULONATE KINASE"/>
    <property type="match status" value="1"/>
</dbReference>
<evidence type="ECO:0000259" key="5">
    <source>
        <dbReference type="Pfam" id="PF00370"/>
    </source>
</evidence>
<dbReference type="Pfam" id="PF02782">
    <property type="entry name" value="FGGY_C"/>
    <property type="match status" value="1"/>
</dbReference>
<keyword evidence="8" id="KW-1185">Reference proteome</keyword>
<dbReference type="Proteomes" id="UP000198307">
    <property type="component" value="Unassembled WGS sequence"/>
</dbReference>
<dbReference type="InterPro" id="IPR018484">
    <property type="entry name" value="FGGY_N"/>
</dbReference>
<dbReference type="InterPro" id="IPR000577">
    <property type="entry name" value="Carb_kinase_FGGY"/>
</dbReference>
<evidence type="ECO:0000256" key="1">
    <source>
        <dbReference type="ARBA" id="ARBA00009156"/>
    </source>
</evidence>
<dbReference type="PIRSF" id="PIRSF000538">
    <property type="entry name" value="GlpK"/>
    <property type="match status" value="1"/>
</dbReference>
<dbReference type="GO" id="GO:0005975">
    <property type="term" value="P:carbohydrate metabolic process"/>
    <property type="evidence" value="ECO:0007669"/>
    <property type="project" value="InterPro"/>
</dbReference>
<keyword evidence="2 4" id="KW-0808">Transferase</keyword>
<proteinExistence type="inferred from homology"/>
<name>A0A239PZT7_9RHOB</name>
<dbReference type="RefSeq" id="WP_089345226.1">
    <property type="nucleotide sequence ID" value="NZ_CP067132.1"/>
</dbReference>
<reference evidence="7 8" key="1">
    <citation type="submission" date="2017-07" db="EMBL/GenBank/DDBJ databases">
        <authorList>
            <person name="Sun Z.S."/>
            <person name="Albrecht U."/>
            <person name="Echele G."/>
            <person name="Lee C.C."/>
        </authorList>
    </citation>
    <scope>NUCLEOTIDE SEQUENCE [LARGE SCALE GENOMIC DNA]</scope>
    <source>
        <strain evidence="7 8">DSM 14827</strain>
    </source>
</reference>
<dbReference type="CDD" id="cd07802">
    <property type="entry name" value="ASKHA_NBD_FGGY_EcLyxK-like"/>
    <property type="match status" value="1"/>
</dbReference>
<dbReference type="InterPro" id="IPR043129">
    <property type="entry name" value="ATPase_NBD"/>
</dbReference>
<accession>A0A239PZT7</accession>
<evidence type="ECO:0000313" key="7">
    <source>
        <dbReference type="EMBL" id="SNT75765.1"/>
    </source>
</evidence>
<dbReference type="InterPro" id="IPR018483">
    <property type="entry name" value="Carb_kinase_FGGY_CS"/>
</dbReference>
<evidence type="ECO:0000256" key="3">
    <source>
        <dbReference type="ARBA" id="ARBA00022777"/>
    </source>
</evidence>
<dbReference type="InterPro" id="IPR018485">
    <property type="entry name" value="FGGY_C"/>
</dbReference>
<keyword evidence="3 4" id="KW-0418">Kinase</keyword>
<dbReference type="Gene3D" id="3.30.420.40">
    <property type="match status" value="2"/>
</dbReference>
<evidence type="ECO:0000256" key="2">
    <source>
        <dbReference type="ARBA" id="ARBA00022679"/>
    </source>
</evidence>
<protein>
    <submittedName>
        <fullName evidence="7">Xylulokinase/erythritol kinase</fullName>
    </submittedName>
</protein>
<dbReference type="GO" id="GO:0016773">
    <property type="term" value="F:phosphotransferase activity, alcohol group as acceptor"/>
    <property type="evidence" value="ECO:0007669"/>
    <property type="project" value="InterPro"/>
</dbReference>
<sequence length="495" mass="52449">MQEYWLGIDAGTTAIKAAVYRSDGTRVSLGETPSEVQLSEQGRAEQDMETVWQGVCQAIRAALADIDPGLIRSVGIAAQGDGLWALDRDKKPVGNAILWNDTRAADNVSQLYDKGQARAISHACNTAIWPGTSGTIYQWLRQAEPQRAEAIDRVMYCADWVGFRLTGEIATDFSNASIPFLDFESGGYDLDALQVLDCTRLARMLNAPRHAESRLGAISAQASAATGLPEGLPVSVGTMDLSAMIVGMGMEQPGETMMILGTTAVVTILTEKVAPSDQPVGATAHHANGRLLTRILAPTTGAAAFDWFCALHPKTLGGGSAAEIAGRLNALVEQVPPGANGVTFLPYLNGERAPFVAPRARGSFFGLSSSSSKADMGRAVMEGAAFSLRHCFEKENGRPDAPVRLTGGGARNRMWCQIIADVMQVPVLVSEASDHGLWGAACLGAAAAGRGEACTLARRSEDVLRHDPDPATAPAYDAAFARYVALSDCCQALWN</sequence>
<comment type="similarity">
    <text evidence="1 4">Belongs to the FGGY kinase family.</text>
</comment>
<dbReference type="InterPro" id="IPR050406">
    <property type="entry name" value="FGGY_Carb_Kinase"/>
</dbReference>
<dbReference type="PANTHER" id="PTHR43095">
    <property type="entry name" value="SUGAR KINASE"/>
    <property type="match status" value="1"/>
</dbReference>
<dbReference type="AlphaFoldDB" id="A0A239PZT7"/>
<dbReference type="GO" id="GO:0016301">
    <property type="term" value="F:kinase activity"/>
    <property type="evidence" value="ECO:0007669"/>
    <property type="project" value="UniProtKB-KW"/>
</dbReference>
<dbReference type="EMBL" id="FZQB01000013">
    <property type="protein sequence ID" value="SNT75765.1"/>
    <property type="molecule type" value="Genomic_DNA"/>
</dbReference>
<dbReference type="SUPFAM" id="SSF53067">
    <property type="entry name" value="Actin-like ATPase domain"/>
    <property type="match status" value="2"/>
</dbReference>
<dbReference type="OrthoDB" id="9805576at2"/>
<feature type="domain" description="Carbohydrate kinase FGGY N-terminal" evidence="5">
    <location>
        <begin position="4"/>
        <end position="247"/>
    </location>
</feature>
<dbReference type="PROSITE" id="PS00445">
    <property type="entry name" value="FGGY_KINASES_2"/>
    <property type="match status" value="1"/>
</dbReference>
<organism evidence="7 8">
    <name type="scientific">Paracoccus seriniphilus</name>
    <dbReference type="NCBI Taxonomy" id="184748"/>
    <lineage>
        <taxon>Bacteria</taxon>
        <taxon>Pseudomonadati</taxon>
        <taxon>Pseudomonadota</taxon>
        <taxon>Alphaproteobacteria</taxon>
        <taxon>Rhodobacterales</taxon>
        <taxon>Paracoccaceae</taxon>
        <taxon>Paracoccus</taxon>
    </lineage>
</organism>
<feature type="domain" description="Carbohydrate kinase FGGY C-terminal" evidence="6">
    <location>
        <begin position="257"/>
        <end position="448"/>
    </location>
</feature>